<accession>A0A383ALX8</accession>
<dbReference type="EMBL" id="UINC01193196">
    <property type="protein sequence ID" value="SVE08684.1"/>
    <property type="molecule type" value="Genomic_DNA"/>
</dbReference>
<organism evidence="1">
    <name type="scientific">marine metagenome</name>
    <dbReference type="NCBI Taxonomy" id="408172"/>
    <lineage>
        <taxon>unclassified sequences</taxon>
        <taxon>metagenomes</taxon>
        <taxon>ecological metagenomes</taxon>
    </lineage>
</organism>
<evidence type="ECO:0000313" key="1">
    <source>
        <dbReference type="EMBL" id="SVE08684.1"/>
    </source>
</evidence>
<proteinExistence type="predicted"/>
<protein>
    <submittedName>
        <fullName evidence="1">Uncharacterized protein</fullName>
    </submittedName>
</protein>
<feature type="non-terminal residue" evidence="1">
    <location>
        <position position="38"/>
    </location>
</feature>
<gene>
    <name evidence="1" type="ORF">METZ01_LOCUS461538</name>
</gene>
<sequence length="38" mass="4232">MQDNALRSFINELITTGWHPIVGALPVRQVSGRTPVTR</sequence>
<reference evidence="1" key="1">
    <citation type="submission" date="2018-05" db="EMBL/GenBank/DDBJ databases">
        <authorList>
            <person name="Lanie J.A."/>
            <person name="Ng W.-L."/>
            <person name="Kazmierczak K.M."/>
            <person name="Andrzejewski T.M."/>
            <person name="Davidsen T.M."/>
            <person name="Wayne K.J."/>
            <person name="Tettelin H."/>
            <person name="Glass J.I."/>
            <person name="Rusch D."/>
            <person name="Podicherti R."/>
            <person name="Tsui H.-C.T."/>
            <person name="Winkler M.E."/>
        </authorList>
    </citation>
    <scope>NUCLEOTIDE SEQUENCE</scope>
</reference>
<name>A0A383ALX8_9ZZZZ</name>
<dbReference type="AlphaFoldDB" id="A0A383ALX8"/>